<dbReference type="Gene3D" id="1.10.287.950">
    <property type="entry name" value="Methyl-accepting chemotaxis protein"/>
    <property type="match status" value="1"/>
</dbReference>
<evidence type="ECO:0000256" key="1">
    <source>
        <dbReference type="ARBA" id="ARBA00023224"/>
    </source>
</evidence>
<dbReference type="RefSeq" id="WP_013329586.1">
    <property type="nucleotide sequence ID" value="NC_014507.1"/>
</dbReference>
<gene>
    <name evidence="7" type="ordered locus">Mpet_1656</name>
</gene>
<dbReference type="InterPro" id="IPR004090">
    <property type="entry name" value="Chemotax_Me-accpt_rcpt"/>
</dbReference>
<feature type="region of interest" description="Disordered" evidence="4">
    <location>
        <begin position="184"/>
        <end position="223"/>
    </location>
</feature>
<evidence type="ECO:0000313" key="8">
    <source>
        <dbReference type="Proteomes" id="UP000006565"/>
    </source>
</evidence>
<dbReference type="eggNOG" id="arCOG06192">
    <property type="taxonomic scope" value="Archaea"/>
</dbReference>
<dbReference type="PROSITE" id="PS50111">
    <property type="entry name" value="CHEMOTAXIS_TRANSDUC_2"/>
    <property type="match status" value="1"/>
</dbReference>
<evidence type="ECO:0000256" key="3">
    <source>
        <dbReference type="PROSITE-ProRule" id="PRU00284"/>
    </source>
</evidence>
<dbReference type="Proteomes" id="UP000006565">
    <property type="component" value="Chromosome"/>
</dbReference>
<evidence type="ECO:0000256" key="2">
    <source>
        <dbReference type="ARBA" id="ARBA00029447"/>
    </source>
</evidence>
<dbReference type="PRINTS" id="PR00260">
    <property type="entry name" value="CHEMTRNSDUCR"/>
</dbReference>
<feature type="region of interest" description="Disordered" evidence="4">
    <location>
        <begin position="1"/>
        <end position="35"/>
    </location>
</feature>
<dbReference type="GeneID" id="25395004"/>
<dbReference type="HOGENOM" id="CLU_000445_107_18_2"/>
<comment type="similarity">
    <text evidence="2">Belongs to the methyl-accepting chemotaxis (MCP) protein family.</text>
</comment>
<accession>E1RHA5</accession>
<keyword evidence="1 3" id="KW-0807">Transducer</keyword>
<dbReference type="InterPro" id="IPR035965">
    <property type="entry name" value="PAS-like_dom_sf"/>
</dbReference>
<dbReference type="KEGG" id="mpi:Mpet_1656"/>
<dbReference type="eggNOG" id="arCOG09748">
    <property type="taxonomic scope" value="Archaea"/>
</dbReference>
<dbReference type="SMART" id="SM00283">
    <property type="entry name" value="MA"/>
    <property type="match status" value="1"/>
</dbReference>
<evidence type="ECO:0000259" key="6">
    <source>
        <dbReference type="PROSITE" id="PS50113"/>
    </source>
</evidence>
<sequence precursor="true">MEKEYNNSKRPGRKALFVGATARPASAPEIKSEDPGKEFTALVLETIDKFCSGEKEARIQAENIPGEYTPAADSINGLLDTLASAAPGTGEENSGELESLLKDLEEKLGSSEEELETAREEVSRLNDIIKQKEDEIPETPEADLKELEDRYNSEIEELKQKILLKEEESLKRAEEIRAELEEKLQDAESGLKRAEEEKEQLSGRYEDRLKQQTQKASGLEETNGRLLKEIEKLKSESGKIDELNKKISQKEEEKRALHARITQAEEDKKKLVRQSGEKIEQYTNRIAILEDENKKLSEKLNELSLKEKTEKEEIRAKIAEVEVLKQRSETIVQQNPMPILLMNAGFDILVANSAYEEMSGISLHKITKMNARDFKILKQEGEGLGYAVKNKTRAKGEIEIEMPSGIHILEQYSIPILNNNKELKNILAVYNDITEIRRKDAEIEEIRQKEKEEAKILSESADIITEKMIGMTSGDLTVKAEIFKGDPLAVLKTNFNKSVEEFSNLISDINEKANILEGTSEELSTNSDDIARANENLALVSEESAEFLKDLMDRFEKINLSISDLSASIEEISSTSQEVTKQANQAAVEGKNAAEIGREASEKMENVGKISQQSVTEINLLNQEMYKINEIIKLIRGIAEQTNMLALNAAIEAARAGEHGRGFAVVAGEVKNLAGESKEATQKIEQLISGIQQNSDKTVESMRHADEEIQAGITSVNQAVEALNNIARDIEVASRGITEISHATETQANDINAFMRNIEEANALASGNLEKLEGMAAMAEEISATTEEVGSISHEMHDLSSDLQNTMKKFRMD</sequence>
<proteinExistence type="inferred from homology"/>
<dbReference type="EMBL" id="CP002117">
    <property type="protein sequence ID" value="ADN36409.1"/>
    <property type="molecule type" value="Genomic_DNA"/>
</dbReference>
<dbReference type="InterPro" id="IPR000700">
    <property type="entry name" value="PAS-assoc_C"/>
</dbReference>
<dbReference type="GO" id="GO:0006935">
    <property type="term" value="P:chemotaxis"/>
    <property type="evidence" value="ECO:0007669"/>
    <property type="project" value="InterPro"/>
</dbReference>
<dbReference type="SUPFAM" id="SSF55785">
    <property type="entry name" value="PYP-like sensor domain (PAS domain)"/>
    <property type="match status" value="1"/>
</dbReference>
<feature type="domain" description="Methyl-accepting transducer" evidence="5">
    <location>
        <begin position="519"/>
        <end position="762"/>
    </location>
</feature>
<feature type="compositionally biased region" description="Basic and acidic residues" evidence="4">
    <location>
        <begin position="184"/>
        <end position="210"/>
    </location>
</feature>
<dbReference type="InterPro" id="IPR004089">
    <property type="entry name" value="MCPsignal_dom"/>
</dbReference>
<dbReference type="AlphaFoldDB" id="E1RHA5"/>
<dbReference type="Gene3D" id="3.30.450.20">
    <property type="entry name" value="PAS domain"/>
    <property type="match status" value="1"/>
</dbReference>
<keyword evidence="8" id="KW-1185">Reference proteome</keyword>
<dbReference type="eggNOG" id="arCOG02320">
    <property type="taxonomic scope" value="Archaea"/>
</dbReference>
<dbReference type="PANTHER" id="PTHR32089">
    <property type="entry name" value="METHYL-ACCEPTING CHEMOTAXIS PROTEIN MCPB"/>
    <property type="match status" value="1"/>
</dbReference>
<organism evidence="7 8">
    <name type="scientific">Methanolacinia petrolearia (strain DSM 11571 / OCM 486 / SEBR 4847)</name>
    <name type="common">Methanoplanus petrolearius</name>
    <dbReference type="NCBI Taxonomy" id="679926"/>
    <lineage>
        <taxon>Archaea</taxon>
        <taxon>Methanobacteriati</taxon>
        <taxon>Methanobacteriota</taxon>
        <taxon>Stenosarchaea group</taxon>
        <taxon>Methanomicrobia</taxon>
        <taxon>Methanomicrobiales</taxon>
        <taxon>Methanomicrobiaceae</taxon>
        <taxon>Methanolacinia</taxon>
    </lineage>
</organism>
<dbReference type="GO" id="GO:0007165">
    <property type="term" value="P:signal transduction"/>
    <property type="evidence" value="ECO:0007669"/>
    <property type="project" value="UniProtKB-KW"/>
</dbReference>
<evidence type="ECO:0000313" key="7">
    <source>
        <dbReference type="EMBL" id="ADN36409.1"/>
    </source>
</evidence>
<feature type="domain" description="PAC" evidence="6">
    <location>
        <begin position="394"/>
        <end position="445"/>
    </location>
</feature>
<dbReference type="STRING" id="679926.Mpet_1656"/>
<dbReference type="GO" id="GO:0004888">
    <property type="term" value="F:transmembrane signaling receptor activity"/>
    <property type="evidence" value="ECO:0007669"/>
    <property type="project" value="InterPro"/>
</dbReference>
<dbReference type="Pfam" id="PF00015">
    <property type="entry name" value="MCPsignal"/>
    <property type="match status" value="1"/>
</dbReference>
<evidence type="ECO:0000259" key="5">
    <source>
        <dbReference type="PROSITE" id="PS50111"/>
    </source>
</evidence>
<dbReference type="SUPFAM" id="SSF58104">
    <property type="entry name" value="Methyl-accepting chemotaxis protein (MCP) signaling domain"/>
    <property type="match status" value="1"/>
</dbReference>
<dbReference type="PROSITE" id="PS50113">
    <property type="entry name" value="PAC"/>
    <property type="match status" value="1"/>
</dbReference>
<dbReference type="GO" id="GO:0016020">
    <property type="term" value="C:membrane"/>
    <property type="evidence" value="ECO:0007669"/>
    <property type="project" value="InterPro"/>
</dbReference>
<protein>
    <submittedName>
        <fullName evidence="7">Methyl-accepting chemotaxis sensory transducer with Pas/Pac sensor</fullName>
    </submittedName>
</protein>
<dbReference type="PANTHER" id="PTHR32089:SF112">
    <property type="entry name" value="LYSOZYME-LIKE PROTEIN-RELATED"/>
    <property type="match status" value="1"/>
</dbReference>
<evidence type="ECO:0000256" key="4">
    <source>
        <dbReference type="SAM" id="MobiDB-lite"/>
    </source>
</evidence>
<reference evidence="7 8" key="1">
    <citation type="journal article" date="2010" name="Stand. Genomic Sci.">
        <title>Complete genome sequence of Methanoplanus petrolearius type strain (SEBR 4847).</title>
        <authorList>
            <person name="Brambilla E."/>
            <person name="Djao O.D."/>
            <person name="Daligault H."/>
            <person name="Lapidus A."/>
            <person name="Lucas S."/>
            <person name="Hammon N."/>
            <person name="Nolan M."/>
            <person name="Tice H."/>
            <person name="Cheng J.F."/>
            <person name="Han C."/>
            <person name="Tapia R."/>
            <person name="Goodwin L."/>
            <person name="Pitluck S."/>
            <person name="Liolios K."/>
            <person name="Ivanova N."/>
            <person name="Mavromatis K."/>
            <person name="Mikhailova N."/>
            <person name="Pati A."/>
            <person name="Chen A."/>
            <person name="Palaniappan K."/>
            <person name="Land M."/>
            <person name="Hauser L."/>
            <person name="Chang Y.J."/>
            <person name="Jeffries C.D."/>
            <person name="Rohde M."/>
            <person name="Spring S."/>
            <person name="Sikorski J."/>
            <person name="Goker M."/>
            <person name="Woyke T."/>
            <person name="Bristow J."/>
            <person name="Eisen J.A."/>
            <person name="Markowitz V."/>
            <person name="Hugenholtz P."/>
            <person name="Kyrpides N.C."/>
            <person name="Klenk H.P."/>
        </authorList>
    </citation>
    <scope>NUCLEOTIDE SEQUENCE [LARGE SCALE GENOMIC DNA]</scope>
    <source>
        <strain evidence="8">DSM 11571 / OCM 486 / SEBR 4847</strain>
    </source>
</reference>
<dbReference type="OrthoDB" id="8523at2157"/>
<name>E1RHA5_METP4</name>
<dbReference type="CDD" id="cd11386">
    <property type="entry name" value="MCP_signal"/>
    <property type="match status" value="1"/>
</dbReference>